<feature type="repeat" description="PPR" evidence="5">
    <location>
        <begin position="833"/>
        <end position="868"/>
    </location>
</feature>
<feature type="repeat" description="PPR" evidence="5">
    <location>
        <begin position="725"/>
        <end position="759"/>
    </location>
</feature>
<dbReference type="InterPro" id="IPR002885">
    <property type="entry name" value="PPR_rpt"/>
</dbReference>
<evidence type="ECO:0000256" key="2">
    <source>
        <dbReference type="ARBA" id="ARBA00022737"/>
    </source>
</evidence>
<dbReference type="SUPFAM" id="SSF81901">
    <property type="entry name" value="HCP-like"/>
    <property type="match status" value="1"/>
</dbReference>
<feature type="domain" description="PX" evidence="6">
    <location>
        <begin position="41"/>
        <end position="181"/>
    </location>
</feature>
<gene>
    <name evidence="7" type="ORF">RCL2_000695700</name>
</gene>
<dbReference type="EMBL" id="BLAL01000044">
    <property type="protein sequence ID" value="GES79657.1"/>
    <property type="molecule type" value="Genomic_DNA"/>
</dbReference>
<accession>A0A8H3QHV5</accession>
<comment type="subunit">
    <text evidence="4">Binds to mitochondrial small subunit 15S rRNA.</text>
</comment>
<dbReference type="Gene3D" id="3.30.1520.10">
    <property type="entry name" value="Phox-like domain"/>
    <property type="match status" value="1"/>
</dbReference>
<dbReference type="Pfam" id="PF13041">
    <property type="entry name" value="PPR_2"/>
    <property type="match status" value="2"/>
</dbReference>
<comment type="caution">
    <text evidence="7">The sequence shown here is derived from an EMBL/GenBank/DDBJ whole genome shotgun (WGS) entry which is preliminary data.</text>
</comment>
<comment type="function">
    <text evidence="3">Regulates mitochondrial small subunit maturation by controlling 15S rRNA 5'-end processing. Localizes to the 5' precursor of the 15S rRNA in a position that is subsequently occupied by mS47 in the mature yeast mtSSU. Uses structure and sequence-specific RNA recognition, binding to a single-stranded region of the precursor and specifically recognizing bases -6 to -1. The exchange of Ccm1 for mS47 is coupled to the irreversible removal of precursor rRNA that is accompanied by conformational changes of the mitoribosomal proteins uS5m and mS26. These conformational changes signal completion of 5'-end rRNA processing through protection of the mature 5'-end of the 15S rRNA and stabilization of mS47. The removal of the 5' precursor together with the dissociation of Ccm1 may be catalyzed by the 5'-3' exoribonuclease Pet127. Involved in the specific removal of group I introns in mitochondrial encoded transcripts.</text>
</comment>
<name>A0A8H3QHV5_9GLOM</name>
<feature type="repeat" description="PPR" evidence="5">
    <location>
        <begin position="543"/>
        <end position="580"/>
    </location>
</feature>
<dbReference type="Pfam" id="PF13812">
    <property type="entry name" value="PPR_3"/>
    <property type="match status" value="1"/>
</dbReference>
<feature type="repeat" description="PPR" evidence="5">
    <location>
        <begin position="654"/>
        <end position="689"/>
    </location>
</feature>
<keyword evidence="2" id="KW-0677">Repeat</keyword>
<dbReference type="InterPro" id="IPR001683">
    <property type="entry name" value="PX_dom"/>
</dbReference>
<evidence type="ECO:0000256" key="4">
    <source>
        <dbReference type="ARBA" id="ARBA00044511"/>
    </source>
</evidence>
<dbReference type="PROSITE" id="PS50195">
    <property type="entry name" value="PX"/>
    <property type="match status" value="1"/>
</dbReference>
<dbReference type="InterPro" id="IPR011990">
    <property type="entry name" value="TPR-like_helical_dom_sf"/>
</dbReference>
<dbReference type="GO" id="GO:0035091">
    <property type="term" value="F:phosphatidylinositol binding"/>
    <property type="evidence" value="ECO:0007669"/>
    <property type="project" value="InterPro"/>
</dbReference>
<evidence type="ECO:0000256" key="1">
    <source>
        <dbReference type="ARBA" id="ARBA00006192"/>
    </source>
</evidence>
<feature type="repeat" description="PPR" evidence="5">
    <location>
        <begin position="473"/>
        <end position="507"/>
    </location>
</feature>
<feature type="repeat" description="PPR" evidence="5">
    <location>
        <begin position="690"/>
        <end position="724"/>
    </location>
</feature>
<dbReference type="NCBIfam" id="TIGR00756">
    <property type="entry name" value="PPR"/>
    <property type="match status" value="6"/>
</dbReference>
<evidence type="ECO:0000313" key="7">
    <source>
        <dbReference type="EMBL" id="GES79657.1"/>
    </source>
</evidence>
<dbReference type="Gene3D" id="1.25.40.10">
    <property type="entry name" value="Tetratricopeptide repeat domain"/>
    <property type="match status" value="4"/>
</dbReference>
<dbReference type="AlphaFoldDB" id="A0A8H3QHV5"/>
<dbReference type="Pfam" id="PF00787">
    <property type="entry name" value="PX"/>
    <property type="match status" value="1"/>
</dbReference>
<evidence type="ECO:0000256" key="3">
    <source>
        <dbReference type="ARBA" id="ARBA00044493"/>
    </source>
</evidence>
<organism evidence="7 8">
    <name type="scientific">Rhizophagus clarus</name>
    <dbReference type="NCBI Taxonomy" id="94130"/>
    <lineage>
        <taxon>Eukaryota</taxon>
        <taxon>Fungi</taxon>
        <taxon>Fungi incertae sedis</taxon>
        <taxon>Mucoromycota</taxon>
        <taxon>Glomeromycotina</taxon>
        <taxon>Glomeromycetes</taxon>
        <taxon>Glomerales</taxon>
        <taxon>Glomeraceae</taxon>
        <taxon>Rhizophagus</taxon>
    </lineage>
</organism>
<dbReference type="Pfam" id="PF01535">
    <property type="entry name" value="PPR"/>
    <property type="match status" value="3"/>
</dbReference>
<dbReference type="PANTHER" id="PTHR47447:SF28">
    <property type="entry name" value="PENTACOTRIPEPTIDE-REPEAT REGION OF PRORP DOMAIN-CONTAINING PROTEIN"/>
    <property type="match status" value="1"/>
</dbReference>
<dbReference type="PANTHER" id="PTHR47447">
    <property type="entry name" value="OS03G0856100 PROTEIN"/>
    <property type="match status" value="1"/>
</dbReference>
<dbReference type="SUPFAM" id="SSF64268">
    <property type="entry name" value="PX domain"/>
    <property type="match status" value="1"/>
</dbReference>
<dbReference type="OrthoDB" id="185373at2759"/>
<feature type="repeat" description="PPR" evidence="5">
    <location>
        <begin position="869"/>
        <end position="903"/>
    </location>
</feature>
<protein>
    <submittedName>
        <fullName evidence="7">Pentatricopeptide repeat-containing protein At5g01110</fullName>
    </submittedName>
</protein>
<dbReference type="Proteomes" id="UP000615446">
    <property type="component" value="Unassembled WGS sequence"/>
</dbReference>
<evidence type="ECO:0000313" key="8">
    <source>
        <dbReference type="Proteomes" id="UP000615446"/>
    </source>
</evidence>
<evidence type="ECO:0000256" key="5">
    <source>
        <dbReference type="PROSITE-ProRule" id="PRU00708"/>
    </source>
</evidence>
<proteinExistence type="inferred from homology"/>
<comment type="similarity">
    <text evidence="1">Belongs to the CCM1 family.</text>
</comment>
<dbReference type="InterPro" id="IPR036871">
    <property type="entry name" value="PX_dom_sf"/>
</dbReference>
<dbReference type="SMART" id="SM00312">
    <property type="entry name" value="PX"/>
    <property type="match status" value="1"/>
</dbReference>
<reference evidence="7" key="1">
    <citation type="submission" date="2019-10" db="EMBL/GenBank/DDBJ databases">
        <title>Conservation and host-specific expression of non-tandemly repeated heterogenous ribosome RNA gene in arbuscular mycorrhizal fungi.</title>
        <authorList>
            <person name="Maeda T."/>
            <person name="Kobayashi Y."/>
            <person name="Nakagawa T."/>
            <person name="Ezawa T."/>
            <person name="Yamaguchi K."/>
            <person name="Bino T."/>
            <person name="Nishimoto Y."/>
            <person name="Shigenobu S."/>
            <person name="Kawaguchi M."/>
        </authorList>
    </citation>
    <scope>NUCLEOTIDE SEQUENCE</scope>
    <source>
        <strain evidence="7">HR1</strain>
    </source>
</reference>
<evidence type="ECO:0000259" key="6">
    <source>
        <dbReference type="PROSITE" id="PS50195"/>
    </source>
</evidence>
<feature type="repeat" description="PPR" evidence="5">
    <location>
        <begin position="438"/>
        <end position="472"/>
    </location>
</feature>
<feature type="repeat" description="PPR" evidence="5">
    <location>
        <begin position="508"/>
        <end position="542"/>
    </location>
</feature>
<sequence>MAVVLKILNSGKSSGSSIKCLIANGALDSLSQKPVFANPSCKVHIPGWTTRIELLGLGQYVSYQIVCRFWTEDGFVNKIILYKRYTDFFKLHQKLVAKYGNGVIPPLPPKQSKGRFEEEFIELRRVRLEIYLACLAKFYYQDLMAFLDGDKKGTKVQTDEDHHIIQDRFTTAFRRYNNEKLLKSCLTNSSRRYKRFQVHFSNDVVDNEKASKNPNSLQFMNQNPDITVYYIYFTSTSFITSTTTSISSSLSSSTITTNTPITTMSTTTISSDLTDNNNKQIETTFKLFKQLVETKIDELNNIKKFPEFTNLLVKELIGSGIDNEMKSIMWIYDKFGDGNNNLLTFETKHLIISELLKYKQKKKAIIIMQKLLMDNNYIPESTIIHEMFDNFKSYDYVRQLEYLKIYTRMIELECSSFNIDNAVIYFNEMKETMGIKLDDISYLSLINGFAKMGMMDKAEEYFNLMIQEGISPSIEIFTTLINNYLRLLNIEKCEQLFQIMKSYNIKPNITTYNVIIHNSVINLDMETAIKFFNEIIESGIKPDIVTFSTLLKGYLNVGDTFKALEINKMLHDFKDFGIEPNRAYNILLMKVYIQNKDLVNAEKVFLSIINSNIKSLTLYLKILLQKTKDKNSTYELYKRFLEKFDNYKYEFPPDNYFFTLFISSFAQKHHDMNLAIELFEEMKKREIKPSIVTYSILIDGFALKGQVDKAVEYFEILKKDSIEPNVFAYTSLIKAWVQVNNKDNAKKVYDEMINKNIQPVSATLRALQNLTRFPNTKRRNLIERATNSQKEALYWASKLWISKDKETVDRLFQSFISSILNSFPYQDVDEEPDVKTFRYFVTCYLFKYRDLASALEVFREMLKLNIKPDYKLYSDFIKGCCMLGQVEKSIQFIEMMKNQNFIPNDYIYFNLTKGWKKLRNLKRTKE</sequence>
<dbReference type="PROSITE" id="PS51375">
    <property type="entry name" value="PPR"/>
    <property type="match status" value="9"/>
</dbReference>